<dbReference type="OrthoDB" id="10017101at2759"/>
<dbReference type="Proteomes" id="UP000323386">
    <property type="component" value="Unassembled WGS sequence"/>
</dbReference>
<keyword evidence="4" id="KW-0830">Ubiquinone</keyword>
<protein>
    <submittedName>
        <fullName evidence="4">Related to COQ3 - O-methyltransferase involved in ubiquinone biosynthesis</fullName>
    </submittedName>
</protein>
<accession>A0A5C3FD02</accession>
<dbReference type="PANTHER" id="PTHR43464">
    <property type="entry name" value="METHYLTRANSFERASE"/>
    <property type="match status" value="1"/>
</dbReference>
<evidence type="ECO:0000259" key="3">
    <source>
        <dbReference type="Pfam" id="PF08241"/>
    </source>
</evidence>
<evidence type="ECO:0000313" key="5">
    <source>
        <dbReference type="Proteomes" id="UP000323386"/>
    </source>
</evidence>
<keyword evidence="5" id="KW-1185">Reference proteome</keyword>
<keyword evidence="4" id="KW-0808">Transferase</keyword>
<feature type="signal peptide" evidence="2">
    <location>
        <begin position="1"/>
        <end position="21"/>
    </location>
</feature>
<feature type="chain" id="PRO_5022774538" evidence="2">
    <location>
        <begin position="22"/>
        <end position="321"/>
    </location>
</feature>
<proteinExistence type="predicted"/>
<keyword evidence="4" id="KW-0489">Methyltransferase</keyword>
<dbReference type="Pfam" id="PF08241">
    <property type="entry name" value="Methyltransf_11"/>
    <property type="match status" value="1"/>
</dbReference>
<feature type="compositionally biased region" description="Acidic residues" evidence="1">
    <location>
        <begin position="103"/>
        <end position="115"/>
    </location>
</feature>
<feature type="domain" description="Methyltransferase type 11" evidence="3">
    <location>
        <begin position="116"/>
        <end position="202"/>
    </location>
</feature>
<feature type="region of interest" description="Disordered" evidence="1">
    <location>
        <begin position="85"/>
        <end position="115"/>
    </location>
</feature>
<reference evidence="4 5" key="1">
    <citation type="submission" date="2018-03" db="EMBL/GenBank/DDBJ databases">
        <authorList>
            <person name="Guldener U."/>
        </authorList>
    </citation>
    <scope>NUCLEOTIDE SEQUENCE [LARGE SCALE GENOMIC DNA]</scope>
    <source>
        <strain evidence="4 5">DAOM196992</strain>
    </source>
</reference>
<dbReference type="GO" id="GO:0010420">
    <property type="term" value="F:polyprenyldihydroxybenzoate methyltransferase activity"/>
    <property type="evidence" value="ECO:0007669"/>
    <property type="project" value="TreeGrafter"/>
</dbReference>
<evidence type="ECO:0000256" key="2">
    <source>
        <dbReference type="SAM" id="SignalP"/>
    </source>
</evidence>
<dbReference type="InterPro" id="IPR013216">
    <property type="entry name" value="Methyltransf_11"/>
</dbReference>
<dbReference type="AlphaFoldDB" id="A0A5C3FD02"/>
<dbReference type="CDD" id="cd02440">
    <property type="entry name" value="AdoMet_MTases"/>
    <property type="match status" value="1"/>
</dbReference>
<dbReference type="SUPFAM" id="SSF53335">
    <property type="entry name" value="S-adenosyl-L-methionine-dependent methyltransferases"/>
    <property type="match status" value="1"/>
</dbReference>
<evidence type="ECO:0000256" key="1">
    <source>
        <dbReference type="SAM" id="MobiDB-lite"/>
    </source>
</evidence>
<keyword evidence="2" id="KW-0732">Signal</keyword>
<sequence length="321" mass="35286">MEATLTHAATTLLTCAFRVLTLLRIAPPVPTPLPDRLAAIPEGSLDIDNGIYDDDSFDWWSDSCGLHHLNPEIYRRLRAADVGKVQGEKRRRRSGGGGGGGEKEDDEKEDDEEERYEVIGLDPSQRSIDVARSHAAAATATTAASGPGPLRIRYEVGSVYSLPLATSSIDAIICSDVLEHLYNLPLALSEMARVLKPGGVVTFDTINRTPLSYYLSIWVLQDVLRAMQADAHDHRMYVTPCEMRTGLVAAGLEPGPQRDLVGIRPSLHWPHVTLWRLLTGRAGFMSAVLTRFQLTSSLDISYLYCARKPLRQDEGARGPGR</sequence>
<dbReference type="GO" id="GO:0032259">
    <property type="term" value="P:methylation"/>
    <property type="evidence" value="ECO:0007669"/>
    <property type="project" value="UniProtKB-KW"/>
</dbReference>
<dbReference type="InterPro" id="IPR029063">
    <property type="entry name" value="SAM-dependent_MTases_sf"/>
</dbReference>
<dbReference type="PANTHER" id="PTHR43464:SF23">
    <property type="entry name" value="JUVENILE HORMONE ACID O-METHYLTRANSFERASE"/>
    <property type="match status" value="1"/>
</dbReference>
<dbReference type="EMBL" id="OOIP01000029">
    <property type="protein sequence ID" value="SPO41565.1"/>
    <property type="molecule type" value="Genomic_DNA"/>
</dbReference>
<dbReference type="Gene3D" id="3.40.50.150">
    <property type="entry name" value="Vaccinia Virus protein VP39"/>
    <property type="match status" value="1"/>
</dbReference>
<organism evidence="4 5">
    <name type="scientific">Pseudozyma flocculosa</name>
    <dbReference type="NCBI Taxonomy" id="84751"/>
    <lineage>
        <taxon>Eukaryota</taxon>
        <taxon>Fungi</taxon>
        <taxon>Dikarya</taxon>
        <taxon>Basidiomycota</taxon>
        <taxon>Ustilaginomycotina</taxon>
        <taxon>Ustilaginomycetes</taxon>
        <taxon>Ustilaginales</taxon>
        <taxon>Ustilaginaceae</taxon>
        <taxon>Pseudozyma</taxon>
    </lineage>
</organism>
<name>A0A5C3FD02_9BASI</name>
<evidence type="ECO:0000313" key="4">
    <source>
        <dbReference type="EMBL" id="SPO41565.1"/>
    </source>
</evidence>
<gene>
    <name evidence="4" type="ORF">PSFLO_07047</name>
</gene>